<dbReference type="Gene3D" id="3.40.50.300">
    <property type="entry name" value="P-loop containing nucleotide triphosphate hydrolases"/>
    <property type="match status" value="1"/>
</dbReference>
<dbReference type="Gene3D" id="1.20.1560.10">
    <property type="entry name" value="ABC transporter type 1, transmembrane domain"/>
    <property type="match status" value="1"/>
</dbReference>
<feature type="transmembrane region" description="Helical" evidence="10">
    <location>
        <begin position="103"/>
        <end position="127"/>
    </location>
</feature>
<accession>A0A0G4FKX7</accession>
<evidence type="ECO:0000256" key="4">
    <source>
        <dbReference type="ARBA" id="ARBA00022741"/>
    </source>
</evidence>
<dbReference type="PROSITE" id="PS00211">
    <property type="entry name" value="ABC_TRANSPORTER_1"/>
    <property type="match status" value="1"/>
</dbReference>
<keyword evidence="2" id="KW-0813">Transport</keyword>
<dbReference type="GO" id="GO:0005524">
    <property type="term" value="F:ATP binding"/>
    <property type="evidence" value="ECO:0007669"/>
    <property type="project" value="UniProtKB-KW"/>
</dbReference>
<feature type="domain" description="ABC transporter" evidence="11">
    <location>
        <begin position="574"/>
        <end position="810"/>
    </location>
</feature>
<feature type="region of interest" description="Disordered" evidence="9">
    <location>
        <begin position="835"/>
        <end position="914"/>
    </location>
</feature>
<dbReference type="InterPro" id="IPR003593">
    <property type="entry name" value="AAA+_ATPase"/>
</dbReference>
<organism evidence="13 14">
    <name type="scientific">Vitrella brassicaformis (strain CCMP3155)</name>
    <dbReference type="NCBI Taxonomy" id="1169540"/>
    <lineage>
        <taxon>Eukaryota</taxon>
        <taxon>Sar</taxon>
        <taxon>Alveolata</taxon>
        <taxon>Colpodellida</taxon>
        <taxon>Vitrellaceae</taxon>
        <taxon>Vitrella</taxon>
    </lineage>
</organism>
<dbReference type="VEuPathDB" id="CryptoDB:Vbra_21420"/>
<dbReference type="InterPro" id="IPR036640">
    <property type="entry name" value="ABC1_TM_sf"/>
</dbReference>
<feature type="transmembrane region" description="Helical" evidence="10">
    <location>
        <begin position="29"/>
        <end position="53"/>
    </location>
</feature>
<proteinExistence type="inferred from homology"/>
<feature type="transmembrane region" description="Helical" evidence="10">
    <location>
        <begin position="367"/>
        <end position="388"/>
    </location>
</feature>
<name>A0A0G4FKX7_VITBC</name>
<keyword evidence="5" id="KW-0067">ATP-binding</keyword>
<evidence type="ECO:0000256" key="2">
    <source>
        <dbReference type="ARBA" id="ARBA00022448"/>
    </source>
</evidence>
<keyword evidence="6 10" id="KW-1133">Transmembrane helix</keyword>
<dbReference type="Pfam" id="PF00005">
    <property type="entry name" value="ABC_tran"/>
    <property type="match status" value="1"/>
</dbReference>
<dbReference type="FunCoup" id="A0A0G4FKX7">
    <property type="interactions" value="262"/>
</dbReference>
<dbReference type="SMART" id="SM00382">
    <property type="entry name" value="AAA"/>
    <property type="match status" value="1"/>
</dbReference>
<dbReference type="GO" id="GO:0016020">
    <property type="term" value="C:membrane"/>
    <property type="evidence" value="ECO:0007669"/>
    <property type="project" value="UniProtKB-SubCell"/>
</dbReference>
<feature type="transmembrane region" description="Helical" evidence="10">
    <location>
        <begin position="259"/>
        <end position="279"/>
    </location>
</feature>
<dbReference type="PANTHER" id="PTHR24221:SF503">
    <property type="entry name" value="MITOCHONDRIAL POTASSIUM CHANNEL ATP-BINDING SUBUNIT"/>
    <property type="match status" value="1"/>
</dbReference>
<gene>
    <name evidence="13" type="ORF">Vbra_21420</name>
</gene>
<evidence type="ECO:0000259" key="11">
    <source>
        <dbReference type="PROSITE" id="PS50893"/>
    </source>
</evidence>
<dbReference type="FunFam" id="3.40.50.300:FF:000287">
    <property type="entry name" value="Multidrug ABC transporter ATP-binding protein"/>
    <property type="match status" value="1"/>
</dbReference>
<dbReference type="SUPFAM" id="SSF90123">
    <property type="entry name" value="ABC transporter transmembrane region"/>
    <property type="match status" value="1"/>
</dbReference>
<evidence type="ECO:0000256" key="6">
    <source>
        <dbReference type="ARBA" id="ARBA00022989"/>
    </source>
</evidence>
<evidence type="ECO:0000313" key="13">
    <source>
        <dbReference type="EMBL" id="CEM14622.1"/>
    </source>
</evidence>
<dbReference type="EMBL" id="CDMY01000456">
    <property type="protein sequence ID" value="CEM14622.1"/>
    <property type="molecule type" value="Genomic_DNA"/>
</dbReference>
<dbReference type="OrthoDB" id="6500128at2759"/>
<dbReference type="GO" id="GO:0016887">
    <property type="term" value="F:ATP hydrolysis activity"/>
    <property type="evidence" value="ECO:0007669"/>
    <property type="project" value="InterPro"/>
</dbReference>
<dbReference type="PROSITE" id="PS50929">
    <property type="entry name" value="ABC_TM1F"/>
    <property type="match status" value="1"/>
</dbReference>
<feature type="compositionally biased region" description="Polar residues" evidence="9">
    <location>
        <begin position="835"/>
        <end position="856"/>
    </location>
</feature>
<dbReference type="STRING" id="1169540.A0A0G4FKX7"/>
<evidence type="ECO:0000256" key="7">
    <source>
        <dbReference type="ARBA" id="ARBA00023136"/>
    </source>
</evidence>
<keyword evidence="14" id="KW-1185">Reference proteome</keyword>
<dbReference type="AlphaFoldDB" id="A0A0G4FKX7"/>
<feature type="transmembrane region" description="Helical" evidence="10">
    <location>
        <begin position="336"/>
        <end position="361"/>
    </location>
</feature>
<dbReference type="InterPro" id="IPR017871">
    <property type="entry name" value="ABC_transporter-like_CS"/>
</dbReference>
<dbReference type="InParanoid" id="A0A0G4FKX7"/>
<sequence>MTDMSDLSTIQEDELLATLGKKKARFYRLGTVLAIADWLLLFVLWLGCYGFSFLEASRNDVARYHFRSSAFDIIIVALVRSLSVAVVYLGTKGNEERWKTTPLLWLARFLGVLAFYALVKVLAYPWFSGTHHVGLIVLVNLVFAFADWLLTWWLEAVVSNEQKARANRIALLTVNSEDGQAPSTPEEEQYSSELSVWSLLKVLRPYFWPRSSVDGKGSTMWNRIRCLSTWLCVVGSKTCNVCAPAFLGFAVNALTDGRVGGLITYVVLFGFLTFSGKALKECQSLLYIKVQQAAYIEIAQHTFQHLHNLSLQWHLKKRMGNVIRSMDRGCDAANSLMTWGVLYLIPSVAECFAVCVVFLLHFQKWELAALLAGALLIYGILTVKVTLWRRKFRTEANKKDNRFHDIATDSLINFETVKYFTNEPFELDRFCEAVRDYQRFGVATQVSLNLLNVLQQVIVQSTLILGLIICGMEIRRGDMSIGSFVSVNVYIINVFVPLNFLGSVWNVIIKAFIDIRNLSQLLAEQPDLVDMPGAPPLPLPHHVTGEIALPMDSGSINGVTAGNPGDQTCGGIVVEFRDVHFKYPNQPAQRGLRGVSFVVPAGSTCAIVGHTGAGKTTISRLLFRFYDPQQGQILLNGADISSVQQRSVRQAVGVVPQDTVMFNDTLLHNIKYGKLDATMEECERVAEMAQLRGFIESLPDKWETTVGERGLKLSGGEKQRVAIARCLLKNPPIVLLDEATSALDTKTEAGIQEALLRLRRNRTCITIAHRLSTIRHADQIMVLHEGQLVEHGTHDELLAAGGEYAQMWRMQVSSRRREDDTINGAGGDATVETSTLAEGSDNGTVATTSAFLSNSSGPANPQQPGNGDGGLGMGTGGGGGGYAANGTSKAHQGSSEGDDSGYRPPLFLPAGSKK</sequence>
<dbReference type="SUPFAM" id="SSF52540">
    <property type="entry name" value="P-loop containing nucleoside triphosphate hydrolases"/>
    <property type="match status" value="1"/>
</dbReference>
<feature type="transmembrane region" description="Helical" evidence="10">
    <location>
        <begin position="73"/>
        <end position="91"/>
    </location>
</feature>
<evidence type="ECO:0000256" key="10">
    <source>
        <dbReference type="SAM" id="Phobius"/>
    </source>
</evidence>
<feature type="transmembrane region" description="Helical" evidence="10">
    <location>
        <begin position="133"/>
        <end position="154"/>
    </location>
</feature>
<dbReference type="OMA" id="RTFMWIG"/>
<keyword evidence="7 10" id="KW-0472">Membrane</keyword>
<dbReference type="InterPro" id="IPR011527">
    <property type="entry name" value="ABC1_TM_dom"/>
</dbReference>
<evidence type="ECO:0000256" key="1">
    <source>
        <dbReference type="ARBA" id="ARBA00004141"/>
    </source>
</evidence>
<evidence type="ECO:0000256" key="5">
    <source>
        <dbReference type="ARBA" id="ARBA00022840"/>
    </source>
</evidence>
<evidence type="ECO:0000256" key="8">
    <source>
        <dbReference type="ARBA" id="ARBA00024363"/>
    </source>
</evidence>
<dbReference type="InterPro" id="IPR019498">
    <property type="entry name" value="MENTAL"/>
</dbReference>
<comment type="similarity">
    <text evidence="8">Belongs to the ABC transporter superfamily. ABCB family. Heavy Metal importer (TC 3.A.1.210) subfamily.</text>
</comment>
<feature type="transmembrane region" description="Helical" evidence="10">
    <location>
        <begin position="489"/>
        <end position="509"/>
    </location>
</feature>
<evidence type="ECO:0000256" key="9">
    <source>
        <dbReference type="SAM" id="MobiDB-lite"/>
    </source>
</evidence>
<feature type="domain" description="ABC transmembrane type-1" evidence="12">
    <location>
        <begin position="231"/>
        <end position="510"/>
    </location>
</feature>
<evidence type="ECO:0008006" key="15">
    <source>
        <dbReference type="Google" id="ProtNLM"/>
    </source>
</evidence>
<protein>
    <recommendedName>
        <fullName evidence="15">ABC transporter domain-containing protein</fullName>
    </recommendedName>
</protein>
<evidence type="ECO:0000256" key="3">
    <source>
        <dbReference type="ARBA" id="ARBA00022692"/>
    </source>
</evidence>
<dbReference type="Proteomes" id="UP000041254">
    <property type="component" value="Unassembled WGS sequence"/>
</dbReference>
<dbReference type="PANTHER" id="PTHR24221">
    <property type="entry name" value="ATP-BINDING CASSETTE SUB-FAMILY B"/>
    <property type="match status" value="1"/>
</dbReference>
<keyword evidence="3 10" id="KW-0812">Transmembrane</keyword>
<keyword evidence="4" id="KW-0547">Nucleotide-binding</keyword>
<feature type="transmembrane region" description="Helical" evidence="10">
    <location>
        <begin position="226"/>
        <end position="247"/>
    </location>
</feature>
<evidence type="ECO:0000259" key="12">
    <source>
        <dbReference type="PROSITE" id="PS50929"/>
    </source>
</evidence>
<dbReference type="Pfam" id="PF00664">
    <property type="entry name" value="ABC_membrane"/>
    <property type="match status" value="1"/>
</dbReference>
<dbReference type="CDD" id="cd18560">
    <property type="entry name" value="ABC_6TM_ATM1_ABCB7_HMT1_ABCB6"/>
    <property type="match status" value="1"/>
</dbReference>
<dbReference type="PROSITE" id="PS50893">
    <property type="entry name" value="ABC_TRANSPORTER_2"/>
    <property type="match status" value="1"/>
</dbReference>
<dbReference type="InterPro" id="IPR003439">
    <property type="entry name" value="ABC_transporter-like_ATP-bd"/>
</dbReference>
<evidence type="ECO:0000313" key="14">
    <source>
        <dbReference type="Proteomes" id="UP000041254"/>
    </source>
</evidence>
<feature type="compositionally biased region" description="Gly residues" evidence="9">
    <location>
        <begin position="866"/>
        <end position="883"/>
    </location>
</feature>
<comment type="subcellular location">
    <subcellularLocation>
        <location evidence="1">Membrane</location>
        <topology evidence="1">Multi-pass membrane protein</topology>
    </subcellularLocation>
</comment>
<dbReference type="InterPro" id="IPR039421">
    <property type="entry name" value="Type_1_exporter"/>
</dbReference>
<dbReference type="Pfam" id="PF10457">
    <property type="entry name" value="MENTAL"/>
    <property type="match status" value="1"/>
</dbReference>
<dbReference type="PhylomeDB" id="A0A0G4FKX7"/>
<dbReference type="GO" id="GO:0140359">
    <property type="term" value="F:ABC-type transporter activity"/>
    <property type="evidence" value="ECO:0007669"/>
    <property type="project" value="InterPro"/>
</dbReference>
<reference evidence="13 14" key="1">
    <citation type="submission" date="2014-11" db="EMBL/GenBank/DDBJ databases">
        <authorList>
            <person name="Zhu J."/>
            <person name="Qi W."/>
            <person name="Song R."/>
        </authorList>
    </citation>
    <scope>NUCLEOTIDE SEQUENCE [LARGE SCALE GENOMIC DNA]</scope>
</reference>
<dbReference type="InterPro" id="IPR027417">
    <property type="entry name" value="P-loop_NTPase"/>
</dbReference>
<feature type="transmembrane region" description="Helical" evidence="10">
    <location>
        <begin position="448"/>
        <end position="469"/>
    </location>
</feature>